<feature type="compositionally biased region" description="Basic and acidic residues" evidence="1">
    <location>
        <begin position="54"/>
        <end position="65"/>
    </location>
</feature>
<proteinExistence type="predicted"/>
<protein>
    <submittedName>
        <fullName evidence="2">Uncharacterized protein</fullName>
    </submittedName>
</protein>
<dbReference type="AlphaFoldDB" id="A0AAV7NDL2"/>
<evidence type="ECO:0000256" key="1">
    <source>
        <dbReference type="SAM" id="MobiDB-lite"/>
    </source>
</evidence>
<feature type="region of interest" description="Disordered" evidence="1">
    <location>
        <begin position="1"/>
        <end position="29"/>
    </location>
</feature>
<name>A0AAV7NDL2_PLEWA</name>
<accession>A0AAV7NDL2</accession>
<dbReference type="EMBL" id="JANPWB010000012">
    <property type="protein sequence ID" value="KAJ1112960.1"/>
    <property type="molecule type" value="Genomic_DNA"/>
</dbReference>
<sequence>MGGRGQAVEDGERELEELGAPPSLSGHQRGLEGARLVRARCCCSAPGRGNPRRRPLEAAGGREEQSPGGSTACRVPVTGGFGLVVACALGATRPDHRGLSAGGAWRAGTPTEPKRNPGTWEASVAGPRPPGQRATALEGGFRPPGHVACIEQSAPGRNTSSVYLWAGAGSRNPVRSGWRWAAGALQAGLHVLLRGAILWAQASGPSLLTVWCGTCPVRAQGDGL</sequence>
<feature type="region of interest" description="Disordered" evidence="1">
    <location>
        <begin position="99"/>
        <end position="131"/>
    </location>
</feature>
<comment type="caution">
    <text evidence="2">The sequence shown here is derived from an EMBL/GenBank/DDBJ whole genome shotgun (WGS) entry which is preliminary data.</text>
</comment>
<feature type="region of interest" description="Disordered" evidence="1">
    <location>
        <begin position="47"/>
        <end position="71"/>
    </location>
</feature>
<dbReference type="Proteomes" id="UP001066276">
    <property type="component" value="Chromosome 8"/>
</dbReference>
<keyword evidence="3" id="KW-1185">Reference proteome</keyword>
<evidence type="ECO:0000313" key="2">
    <source>
        <dbReference type="EMBL" id="KAJ1112960.1"/>
    </source>
</evidence>
<reference evidence="2" key="1">
    <citation type="journal article" date="2022" name="bioRxiv">
        <title>Sequencing and chromosome-scale assembly of the giantPleurodeles waltlgenome.</title>
        <authorList>
            <person name="Brown T."/>
            <person name="Elewa A."/>
            <person name="Iarovenko S."/>
            <person name="Subramanian E."/>
            <person name="Araus A.J."/>
            <person name="Petzold A."/>
            <person name="Susuki M."/>
            <person name="Suzuki K.-i.T."/>
            <person name="Hayashi T."/>
            <person name="Toyoda A."/>
            <person name="Oliveira C."/>
            <person name="Osipova E."/>
            <person name="Leigh N.D."/>
            <person name="Simon A."/>
            <person name="Yun M.H."/>
        </authorList>
    </citation>
    <scope>NUCLEOTIDE SEQUENCE</scope>
    <source>
        <strain evidence="2">20211129_DDA</strain>
        <tissue evidence="2">Liver</tissue>
    </source>
</reference>
<gene>
    <name evidence="2" type="ORF">NDU88_001220</name>
</gene>
<evidence type="ECO:0000313" key="3">
    <source>
        <dbReference type="Proteomes" id="UP001066276"/>
    </source>
</evidence>
<organism evidence="2 3">
    <name type="scientific">Pleurodeles waltl</name>
    <name type="common">Iberian ribbed newt</name>
    <dbReference type="NCBI Taxonomy" id="8319"/>
    <lineage>
        <taxon>Eukaryota</taxon>
        <taxon>Metazoa</taxon>
        <taxon>Chordata</taxon>
        <taxon>Craniata</taxon>
        <taxon>Vertebrata</taxon>
        <taxon>Euteleostomi</taxon>
        <taxon>Amphibia</taxon>
        <taxon>Batrachia</taxon>
        <taxon>Caudata</taxon>
        <taxon>Salamandroidea</taxon>
        <taxon>Salamandridae</taxon>
        <taxon>Pleurodelinae</taxon>
        <taxon>Pleurodeles</taxon>
    </lineage>
</organism>